<evidence type="ECO:0000259" key="2">
    <source>
        <dbReference type="PROSITE" id="PS50043"/>
    </source>
</evidence>
<evidence type="ECO:0000313" key="3">
    <source>
        <dbReference type="EMBL" id="PWC02466.1"/>
    </source>
</evidence>
<dbReference type="EMBL" id="QEEZ01000003">
    <property type="protein sequence ID" value="PWC02466.1"/>
    <property type="molecule type" value="Genomic_DNA"/>
</dbReference>
<dbReference type="KEGG" id="cyz:C3B44_09055"/>
<dbReference type="AlphaFoldDB" id="A0A2U1T8Y7"/>
<dbReference type="GO" id="GO:0006355">
    <property type="term" value="P:regulation of DNA-templated transcription"/>
    <property type="evidence" value="ECO:0007669"/>
    <property type="project" value="InterPro"/>
</dbReference>
<dbReference type="OrthoDB" id="134933at2"/>
<organism evidence="3 4">
    <name type="scientific">Corynebacterium yudongzhengii</name>
    <dbReference type="NCBI Taxonomy" id="2080740"/>
    <lineage>
        <taxon>Bacteria</taxon>
        <taxon>Bacillati</taxon>
        <taxon>Actinomycetota</taxon>
        <taxon>Actinomycetes</taxon>
        <taxon>Mycobacteriales</taxon>
        <taxon>Corynebacteriaceae</taxon>
        <taxon>Corynebacterium</taxon>
    </lineage>
</organism>
<dbReference type="RefSeq" id="WP_108432088.1">
    <property type="nucleotide sequence ID" value="NZ_CP026947.1"/>
</dbReference>
<proteinExistence type="predicted"/>
<dbReference type="CDD" id="cd06170">
    <property type="entry name" value="LuxR_C_like"/>
    <property type="match status" value="1"/>
</dbReference>
<dbReference type="PANTHER" id="PTHR43214">
    <property type="entry name" value="TWO-COMPONENT RESPONSE REGULATOR"/>
    <property type="match status" value="1"/>
</dbReference>
<dbReference type="SUPFAM" id="SSF48452">
    <property type="entry name" value="TPR-like"/>
    <property type="match status" value="1"/>
</dbReference>
<dbReference type="InterPro" id="IPR039420">
    <property type="entry name" value="WalR-like"/>
</dbReference>
<dbReference type="PROSITE" id="PS00622">
    <property type="entry name" value="HTH_LUXR_1"/>
    <property type="match status" value="1"/>
</dbReference>
<dbReference type="SMART" id="SM00421">
    <property type="entry name" value="HTH_LUXR"/>
    <property type="match status" value="1"/>
</dbReference>
<name>A0A2U1T8Y7_9CORY</name>
<dbReference type="SUPFAM" id="SSF46894">
    <property type="entry name" value="C-terminal effector domain of the bipartite response regulators"/>
    <property type="match status" value="1"/>
</dbReference>
<sequence>MDYRLVTRLALRVDALPSDLGLLVSIDAASPAIGRRFLLMLHDALSHRAARFVQLIPSNRGDSGSVARLLPADSGIALLNDLHYIDDESLDMLLQRVHQSREKPLVVVATGRDSRFDDLVTERLRVSPLTLPEISSYVWRKVGTRLSSAQIEKIRDTTTGDLDAIDQLLDAHPRDDWNTPEATSPDSLAKARDFTARGEISTARVYASDTALPGEDDERAALATYLSVYSGDRPETAQLERLDATRRAFVALADWRPADIAALSEAAQQGELCDQALDESRAMALLGKSVTTGLRPVDIPKMRTPTGHNRLEMMLGWISLAHDDVLGAREYLRPRAEESAVMRAWKDAWLARTHYVLGDLPGALTSVERGLANVEARGLYLLEPLLLWTGAQTAAMSGNDALARFYFDRMPVADDAFLLQRLPAAMGRMIYTAATADLPSALRAGEELEKTVTVTDTQHPGYWPWEDVYAQTLLRAGLVDKAAALNDRTLDRQMPAGLVSVNAKNAMVHAAILLQRGEKTAGFKAYEEAAESLEGRHMPTYHARVLFDYARALRRHGRRSRAAEVIPQAREIYALIGAPAMVRRCDALHRSTRGSALTRGGNQLTSQEEQVALLVAEGLSNKQVAAQLSLSTKTVEHHLTRAYRKLDVRDRRQLADVMARR</sequence>
<accession>A0A2U1T8Y7</accession>
<evidence type="ECO:0000256" key="1">
    <source>
        <dbReference type="ARBA" id="ARBA00023125"/>
    </source>
</evidence>
<dbReference type="GO" id="GO:0003677">
    <property type="term" value="F:DNA binding"/>
    <property type="evidence" value="ECO:0007669"/>
    <property type="project" value="UniProtKB-KW"/>
</dbReference>
<comment type="caution">
    <text evidence="3">The sequence shown here is derived from an EMBL/GenBank/DDBJ whole genome shotgun (WGS) entry which is preliminary data.</text>
</comment>
<reference evidence="4" key="1">
    <citation type="submission" date="2018-04" db="EMBL/GenBank/DDBJ databases">
        <authorList>
            <person name="Liu S."/>
            <person name="Wang Z."/>
            <person name="Li J."/>
        </authorList>
    </citation>
    <scope>NUCLEOTIDE SEQUENCE [LARGE SCALE GENOMIC DNA]</scope>
    <source>
        <strain evidence="4">2189</strain>
    </source>
</reference>
<dbReference type="InterPro" id="IPR016032">
    <property type="entry name" value="Sig_transdc_resp-reg_C-effctor"/>
</dbReference>
<dbReference type="Pfam" id="PF00196">
    <property type="entry name" value="GerE"/>
    <property type="match status" value="1"/>
</dbReference>
<dbReference type="InterPro" id="IPR011990">
    <property type="entry name" value="TPR-like_helical_dom_sf"/>
</dbReference>
<dbReference type="PRINTS" id="PR00038">
    <property type="entry name" value="HTHLUXR"/>
</dbReference>
<feature type="domain" description="HTH luxR-type" evidence="2">
    <location>
        <begin position="597"/>
        <end position="661"/>
    </location>
</feature>
<gene>
    <name evidence="3" type="ORF">DF222_02215</name>
</gene>
<dbReference type="InterPro" id="IPR000792">
    <property type="entry name" value="Tscrpt_reg_LuxR_C"/>
</dbReference>
<keyword evidence="1" id="KW-0238">DNA-binding</keyword>
<keyword evidence="4" id="KW-1185">Reference proteome</keyword>
<protein>
    <submittedName>
        <fullName evidence="3">LuxR family transcriptional regulator</fullName>
    </submittedName>
</protein>
<dbReference type="Proteomes" id="UP000244989">
    <property type="component" value="Unassembled WGS sequence"/>
</dbReference>
<evidence type="ECO:0000313" key="4">
    <source>
        <dbReference type="Proteomes" id="UP000244989"/>
    </source>
</evidence>
<dbReference type="PROSITE" id="PS50043">
    <property type="entry name" value="HTH_LUXR_2"/>
    <property type="match status" value="1"/>
</dbReference>
<dbReference type="Gene3D" id="1.10.10.10">
    <property type="entry name" value="Winged helix-like DNA-binding domain superfamily/Winged helix DNA-binding domain"/>
    <property type="match status" value="1"/>
</dbReference>
<dbReference type="InterPro" id="IPR036388">
    <property type="entry name" value="WH-like_DNA-bd_sf"/>
</dbReference>